<dbReference type="EMBL" id="JAEAOA010000170">
    <property type="protein sequence ID" value="KAK3585164.1"/>
    <property type="molecule type" value="Genomic_DNA"/>
</dbReference>
<dbReference type="AlphaFoldDB" id="A0AAE0VP74"/>
<reference evidence="1" key="1">
    <citation type="journal article" date="2021" name="Genome Biol. Evol.">
        <title>A High-Quality Reference Genome for a Parasitic Bivalve with Doubly Uniparental Inheritance (Bivalvia: Unionida).</title>
        <authorList>
            <person name="Smith C.H."/>
        </authorList>
    </citation>
    <scope>NUCLEOTIDE SEQUENCE</scope>
    <source>
        <strain evidence="1">CHS0354</strain>
    </source>
</reference>
<evidence type="ECO:0000313" key="1">
    <source>
        <dbReference type="EMBL" id="KAK3585164.1"/>
    </source>
</evidence>
<gene>
    <name evidence="1" type="ORF">CHS0354_001787</name>
</gene>
<comment type="caution">
    <text evidence="1">The sequence shown here is derived from an EMBL/GenBank/DDBJ whole genome shotgun (WGS) entry which is preliminary data.</text>
</comment>
<reference evidence="1" key="3">
    <citation type="submission" date="2023-05" db="EMBL/GenBank/DDBJ databases">
        <authorList>
            <person name="Smith C.H."/>
        </authorList>
    </citation>
    <scope>NUCLEOTIDE SEQUENCE</scope>
    <source>
        <strain evidence="1">CHS0354</strain>
        <tissue evidence="1">Mantle</tissue>
    </source>
</reference>
<evidence type="ECO:0000313" key="2">
    <source>
        <dbReference type="Proteomes" id="UP001195483"/>
    </source>
</evidence>
<organism evidence="1 2">
    <name type="scientific">Potamilus streckersoni</name>
    <dbReference type="NCBI Taxonomy" id="2493646"/>
    <lineage>
        <taxon>Eukaryota</taxon>
        <taxon>Metazoa</taxon>
        <taxon>Spiralia</taxon>
        <taxon>Lophotrochozoa</taxon>
        <taxon>Mollusca</taxon>
        <taxon>Bivalvia</taxon>
        <taxon>Autobranchia</taxon>
        <taxon>Heteroconchia</taxon>
        <taxon>Palaeoheterodonta</taxon>
        <taxon>Unionida</taxon>
        <taxon>Unionoidea</taxon>
        <taxon>Unionidae</taxon>
        <taxon>Ambleminae</taxon>
        <taxon>Lampsilini</taxon>
        <taxon>Potamilus</taxon>
    </lineage>
</organism>
<reference evidence="1" key="2">
    <citation type="journal article" date="2021" name="Genome Biol. Evol.">
        <title>Developing a high-quality reference genome for a parasitic bivalve with doubly uniparental inheritance (Bivalvia: Unionida).</title>
        <authorList>
            <person name="Smith C.H."/>
        </authorList>
    </citation>
    <scope>NUCLEOTIDE SEQUENCE</scope>
    <source>
        <strain evidence="1">CHS0354</strain>
        <tissue evidence="1">Mantle</tissue>
    </source>
</reference>
<dbReference type="Proteomes" id="UP001195483">
    <property type="component" value="Unassembled WGS sequence"/>
</dbReference>
<protein>
    <submittedName>
        <fullName evidence="1">Uncharacterized protein</fullName>
    </submittedName>
</protein>
<accession>A0AAE0VP74</accession>
<name>A0AAE0VP74_9BIVA</name>
<sequence length="60" mass="6626">MLIILMCCSFPTMAKPIQKQELISTEVNLKSDLEVPKKNGRDCGVFVIMLAKALMLQEGG</sequence>
<proteinExistence type="predicted"/>
<keyword evidence="2" id="KW-1185">Reference proteome</keyword>